<keyword evidence="3 5" id="KW-0456">Lyase</keyword>
<comment type="function">
    <text evidence="1 5">NHase catalyzes the hydration of various nitrile compounds to the corresponding amides.</text>
</comment>
<dbReference type="NCBIfam" id="TIGR03888">
    <property type="entry name" value="nitrile_beta"/>
    <property type="match status" value="1"/>
</dbReference>
<dbReference type="Pfam" id="PF02211">
    <property type="entry name" value="NHase_beta_C"/>
    <property type="match status" value="1"/>
</dbReference>
<dbReference type="InterPro" id="IPR042262">
    <property type="entry name" value="CN_hydtase_beta_C"/>
</dbReference>
<evidence type="ECO:0000256" key="1">
    <source>
        <dbReference type="ARBA" id="ARBA00004042"/>
    </source>
</evidence>
<comment type="similarity">
    <text evidence="2 5">Belongs to the nitrile hydratase subunit beta family.</text>
</comment>
<evidence type="ECO:0000256" key="2">
    <source>
        <dbReference type="ARBA" id="ARBA00009098"/>
    </source>
</evidence>
<dbReference type="GO" id="GO:0018822">
    <property type="term" value="F:nitrile hydratase activity"/>
    <property type="evidence" value="ECO:0007669"/>
    <property type="project" value="UniProtKB-EC"/>
</dbReference>
<dbReference type="Gene3D" id="1.10.472.20">
    <property type="entry name" value="Nitrile hydratase, beta subunit"/>
    <property type="match status" value="1"/>
</dbReference>
<proteinExistence type="inferred from homology"/>
<keyword evidence="9" id="KW-1185">Reference proteome</keyword>
<feature type="domain" description="Nitrile hydratase beta subunit-like N-terminal" evidence="7">
    <location>
        <begin position="1"/>
        <end position="101"/>
    </location>
</feature>
<organism evidence="8 9">
    <name type="scientific">Gordonia hydrophobica</name>
    <dbReference type="NCBI Taxonomy" id="40516"/>
    <lineage>
        <taxon>Bacteria</taxon>
        <taxon>Bacillati</taxon>
        <taxon>Actinomycetota</taxon>
        <taxon>Actinomycetes</taxon>
        <taxon>Mycobacteriales</taxon>
        <taxon>Gordoniaceae</taxon>
        <taxon>Gordonia</taxon>
    </lineage>
</organism>
<dbReference type="Gene3D" id="2.30.30.50">
    <property type="match status" value="1"/>
</dbReference>
<evidence type="ECO:0000259" key="7">
    <source>
        <dbReference type="Pfam" id="PF21006"/>
    </source>
</evidence>
<dbReference type="EC" id="4.2.1.84" evidence="5"/>
<evidence type="ECO:0000259" key="6">
    <source>
        <dbReference type="Pfam" id="PF02211"/>
    </source>
</evidence>
<accession>A0ABZ2U7H6</accession>
<dbReference type="RefSeq" id="WP_066163466.1">
    <property type="nucleotide sequence ID" value="NZ_CP136137.1"/>
</dbReference>
<comment type="catalytic activity">
    <reaction evidence="4 5">
        <text>an aliphatic primary amide = an aliphatic nitrile + H2O</text>
        <dbReference type="Rhea" id="RHEA:12673"/>
        <dbReference type="ChEBI" id="CHEBI:15377"/>
        <dbReference type="ChEBI" id="CHEBI:65285"/>
        <dbReference type="ChEBI" id="CHEBI:80291"/>
        <dbReference type="EC" id="4.2.1.84"/>
    </reaction>
</comment>
<evidence type="ECO:0000256" key="4">
    <source>
        <dbReference type="ARBA" id="ARBA00044877"/>
    </source>
</evidence>
<dbReference type="InterPro" id="IPR008990">
    <property type="entry name" value="Elect_transpt_acc-like_dom_sf"/>
</dbReference>
<dbReference type="SUPFAM" id="SSF50090">
    <property type="entry name" value="Electron transport accessory proteins"/>
    <property type="match status" value="1"/>
</dbReference>
<name>A0ABZ2U7H6_9ACTN</name>
<dbReference type="InterPro" id="IPR003168">
    <property type="entry name" value="Nitrile_hydratase_bsu"/>
</dbReference>
<reference evidence="8 9" key="1">
    <citation type="journal article" date="2023" name="Virus Evol.">
        <title>Computational host range prediction-The good, the bad, and the ugly.</title>
        <authorList>
            <person name="Howell A.A."/>
            <person name="Versoza C.J."/>
            <person name="Pfeifer S.P."/>
        </authorList>
    </citation>
    <scope>NUCLEOTIDE SEQUENCE [LARGE SCALE GENOMIC DNA]</scope>
    <source>
        <strain evidence="8 9">1610/1b</strain>
    </source>
</reference>
<gene>
    <name evidence="8" type="primary">nthB</name>
    <name evidence="8" type="ORF">RVF87_09935</name>
</gene>
<dbReference type="InterPro" id="IPR024690">
    <property type="entry name" value="CN_hydtase_beta_dom_C"/>
</dbReference>
<evidence type="ECO:0000313" key="8">
    <source>
        <dbReference type="EMBL" id="WYY09351.1"/>
    </source>
</evidence>
<evidence type="ECO:0000256" key="3">
    <source>
        <dbReference type="ARBA" id="ARBA00023239"/>
    </source>
</evidence>
<dbReference type="Pfam" id="PF21006">
    <property type="entry name" value="NHase_beta_N"/>
    <property type="match status" value="1"/>
</dbReference>
<evidence type="ECO:0000313" key="9">
    <source>
        <dbReference type="Proteomes" id="UP001479933"/>
    </source>
</evidence>
<evidence type="ECO:0000256" key="5">
    <source>
        <dbReference type="PIRNR" id="PIRNR001427"/>
    </source>
</evidence>
<dbReference type="PIRSF" id="PIRSF001427">
    <property type="entry name" value="NHase_beta"/>
    <property type="match status" value="1"/>
</dbReference>
<dbReference type="Proteomes" id="UP001479933">
    <property type="component" value="Chromosome"/>
</dbReference>
<protein>
    <recommendedName>
        <fullName evidence="5">Nitrile hydratase subunit beta</fullName>
        <shortName evidence="5">NHase</shortName>
        <ecNumber evidence="5">4.2.1.84</ecNumber>
    </recommendedName>
</protein>
<sequence>MHGIHDLGGVQNFGPVPHRVNEYPDGPFQTAEYHEDWEPLAYGLLFACADADQFSVDQLRHSIERMEPRDYMTSSYFERILVGTATLMVENGMLTQEELEDLAGGPFPLSRPVSSAGRPANPNLQQFEVGDRVRVATEQVPGHIRVPGYCFGKEGVIDHRTAHEWRFPDAIGHGRDDGGSEPTYHVRFDATDVFGTDTEAESIVVDLFGGYLEPVPA</sequence>
<feature type="domain" description="Nitrile hydratase beta subunit" evidence="6">
    <location>
        <begin position="118"/>
        <end position="214"/>
    </location>
</feature>
<dbReference type="EMBL" id="CP136137">
    <property type="protein sequence ID" value="WYY09351.1"/>
    <property type="molecule type" value="Genomic_DNA"/>
</dbReference>
<dbReference type="InterPro" id="IPR049054">
    <property type="entry name" value="CN_hydtase_beta-like_N"/>
</dbReference>